<dbReference type="GO" id="GO:0005634">
    <property type="term" value="C:nucleus"/>
    <property type="evidence" value="ECO:0007669"/>
    <property type="project" value="UniProtKB-SubCell"/>
</dbReference>
<dbReference type="InterPro" id="IPR051061">
    <property type="entry name" value="Zinc_finger_trans_reg"/>
</dbReference>
<evidence type="ECO:0000256" key="7">
    <source>
        <dbReference type="ARBA" id="ARBA00023242"/>
    </source>
</evidence>
<dbReference type="SMART" id="SM00355">
    <property type="entry name" value="ZnF_C2H2"/>
    <property type="match status" value="3"/>
</dbReference>
<evidence type="ECO:0000256" key="2">
    <source>
        <dbReference type="ARBA" id="ARBA00022723"/>
    </source>
</evidence>
<keyword evidence="3 8" id="KW-0863">Zinc-finger</keyword>
<dbReference type="EMBL" id="JAABOA010001789">
    <property type="protein sequence ID" value="KAF9580887.1"/>
    <property type="molecule type" value="Genomic_DNA"/>
</dbReference>
<evidence type="ECO:0000256" key="3">
    <source>
        <dbReference type="ARBA" id="ARBA00022771"/>
    </source>
</evidence>
<protein>
    <recommendedName>
        <fullName evidence="9">C2H2-type domain-containing protein</fullName>
    </recommendedName>
</protein>
<keyword evidence="4" id="KW-0862">Zinc</keyword>
<proteinExistence type="predicted"/>
<dbReference type="PROSITE" id="PS50157">
    <property type="entry name" value="ZINC_FINGER_C2H2_2"/>
    <property type="match status" value="2"/>
</dbReference>
<dbReference type="AlphaFoldDB" id="A0A9P6KDN3"/>
<evidence type="ECO:0000313" key="10">
    <source>
        <dbReference type="EMBL" id="KAF9580887.1"/>
    </source>
</evidence>
<evidence type="ECO:0000259" key="9">
    <source>
        <dbReference type="PROSITE" id="PS50157"/>
    </source>
</evidence>
<dbReference type="Gene3D" id="3.30.160.60">
    <property type="entry name" value="Classic Zinc Finger"/>
    <property type="match status" value="1"/>
</dbReference>
<evidence type="ECO:0000256" key="4">
    <source>
        <dbReference type="ARBA" id="ARBA00022833"/>
    </source>
</evidence>
<keyword evidence="6" id="KW-0804">Transcription</keyword>
<organism evidence="10 11">
    <name type="scientific">Lunasporangiospora selenospora</name>
    <dbReference type="NCBI Taxonomy" id="979761"/>
    <lineage>
        <taxon>Eukaryota</taxon>
        <taxon>Fungi</taxon>
        <taxon>Fungi incertae sedis</taxon>
        <taxon>Mucoromycota</taxon>
        <taxon>Mortierellomycotina</taxon>
        <taxon>Mortierellomycetes</taxon>
        <taxon>Mortierellales</taxon>
        <taxon>Mortierellaceae</taxon>
        <taxon>Lunasporangiospora</taxon>
    </lineage>
</organism>
<feature type="domain" description="C2H2-type" evidence="9">
    <location>
        <begin position="36"/>
        <end position="65"/>
    </location>
</feature>
<keyword evidence="5" id="KW-0805">Transcription regulation</keyword>
<dbReference type="Proteomes" id="UP000780801">
    <property type="component" value="Unassembled WGS sequence"/>
</dbReference>
<reference evidence="10" key="1">
    <citation type="journal article" date="2020" name="Fungal Divers.">
        <title>Resolving the Mortierellaceae phylogeny through synthesis of multi-gene phylogenetics and phylogenomics.</title>
        <authorList>
            <person name="Vandepol N."/>
            <person name="Liber J."/>
            <person name="Desiro A."/>
            <person name="Na H."/>
            <person name="Kennedy M."/>
            <person name="Barry K."/>
            <person name="Grigoriev I.V."/>
            <person name="Miller A.N."/>
            <person name="O'Donnell K."/>
            <person name="Stajich J.E."/>
            <person name="Bonito G."/>
        </authorList>
    </citation>
    <scope>NUCLEOTIDE SEQUENCE</scope>
    <source>
        <strain evidence="10">KOD1015</strain>
    </source>
</reference>
<comment type="caution">
    <text evidence="10">The sequence shown here is derived from an EMBL/GenBank/DDBJ whole genome shotgun (WGS) entry which is preliminary data.</text>
</comment>
<evidence type="ECO:0000256" key="1">
    <source>
        <dbReference type="ARBA" id="ARBA00004123"/>
    </source>
</evidence>
<keyword evidence="7" id="KW-0539">Nucleus</keyword>
<dbReference type="PANTHER" id="PTHR46179:SF13">
    <property type="entry name" value="C2H2-TYPE DOMAIN-CONTAINING PROTEIN"/>
    <property type="match status" value="1"/>
</dbReference>
<dbReference type="GO" id="GO:0008270">
    <property type="term" value="F:zinc ion binding"/>
    <property type="evidence" value="ECO:0007669"/>
    <property type="project" value="UniProtKB-KW"/>
</dbReference>
<name>A0A9P6KDN3_9FUNG</name>
<sequence length="480" mass="53983">MTKETCSLCQKRFSSGKSLQTHVRNIHDGGSRNSTLVCQIDECSEEFNHRPTFEKHVASHSEQSKDSFTCQTCGEKESSLEKHVSHLDEHLVVSVPEEVIKAKEDDNIRLSIRRECIKSQVAEEVANFLQTILVPHICIHANGQRSTVFALPESATTLLDNPIDEIRPLQPKDQRNQETLQDLESALDGCHFRALVDVNNYKPMDQSMFLANYGSKKYELAKAFAGALIQTPLTVVMILKAEVYGRQPGEDTHGFDLVAPDWELYKVAILVHDNSRKLIVGTSTFSILITSSIELTVGTVSVGPSNSVCVSARAKIWTRKDQELNVLVKRQLRSKFDHAETFDTSAAVYYRFAGWKCQPVTIFSLFSHYQTKRNSGIRSIAELFYDIERTQTIKKGLVQHLLQQVGPEAVRASKALQEILSKFQQDEEERPLGNDRAMSQLLQIMADEICDPIRRTNESIVRLVIAAKAEDLIASAPHMS</sequence>
<evidence type="ECO:0000313" key="11">
    <source>
        <dbReference type="Proteomes" id="UP000780801"/>
    </source>
</evidence>
<comment type="subcellular location">
    <subcellularLocation>
        <location evidence="1">Nucleus</location>
    </subcellularLocation>
</comment>
<evidence type="ECO:0000256" key="8">
    <source>
        <dbReference type="PROSITE-ProRule" id="PRU00042"/>
    </source>
</evidence>
<dbReference type="OrthoDB" id="2421942at2759"/>
<gene>
    <name evidence="10" type="ORF">BGW38_002282</name>
</gene>
<feature type="domain" description="C2H2-type" evidence="9">
    <location>
        <begin position="4"/>
        <end position="32"/>
    </location>
</feature>
<accession>A0A9P6KDN3</accession>
<keyword evidence="11" id="KW-1185">Reference proteome</keyword>
<dbReference type="GO" id="GO:0006357">
    <property type="term" value="P:regulation of transcription by RNA polymerase II"/>
    <property type="evidence" value="ECO:0007669"/>
    <property type="project" value="TreeGrafter"/>
</dbReference>
<dbReference type="PROSITE" id="PS00028">
    <property type="entry name" value="ZINC_FINGER_C2H2_1"/>
    <property type="match status" value="2"/>
</dbReference>
<dbReference type="InterPro" id="IPR013087">
    <property type="entry name" value="Znf_C2H2_type"/>
</dbReference>
<keyword evidence="2" id="KW-0479">Metal-binding</keyword>
<dbReference type="PANTHER" id="PTHR46179">
    <property type="entry name" value="ZINC FINGER PROTEIN"/>
    <property type="match status" value="1"/>
</dbReference>
<evidence type="ECO:0000256" key="5">
    <source>
        <dbReference type="ARBA" id="ARBA00023015"/>
    </source>
</evidence>
<evidence type="ECO:0000256" key="6">
    <source>
        <dbReference type="ARBA" id="ARBA00023163"/>
    </source>
</evidence>